<evidence type="ECO:0000313" key="2">
    <source>
        <dbReference type="EMBL" id="KAK0660217.1"/>
    </source>
</evidence>
<organism evidence="2 3">
    <name type="scientific">Lasiodiplodia hormozganensis</name>
    <dbReference type="NCBI Taxonomy" id="869390"/>
    <lineage>
        <taxon>Eukaryota</taxon>
        <taxon>Fungi</taxon>
        <taxon>Dikarya</taxon>
        <taxon>Ascomycota</taxon>
        <taxon>Pezizomycotina</taxon>
        <taxon>Dothideomycetes</taxon>
        <taxon>Dothideomycetes incertae sedis</taxon>
        <taxon>Botryosphaeriales</taxon>
        <taxon>Botryosphaeriaceae</taxon>
        <taxon>Lasiodiplodia</taxon>
    </lineage>
</organism>
<evidence type="ECO:0000256" key="1">
    <source>
        <dbReference type="SAM" id="MobiDB-lite"/>
    </source>
</evidence>
<comment type="caution">
    <text evidence="2">The sequence shown here is derived from an EMBL/GenBank/DDBJ whole genome shotgun (WGS) entry which is preliminary data.</text>
</comment>
<accession>A0AA40D389</accession>
<dbReference type="AlphaFoldDB" id="A0AA40D389"/>
<reference evidence="2" key="1">
    <citation type="submission" date="2023-06" db="EMBL/GenBank/DDBJ databases">
        <title>Multi-omics analyses reveal the molecular pathogenesis toolkit of Lasiodiplodia hormozganensis, a cross-kingdom pathogen.</title>
        <authorList>
            <person name="Felix C."/>
            <person name="Meneses R."/>
            <person name="Goncalves M.F.M."/>
            <person name="Tilleman L."/>
            <person name="Duarte A.S."/>
            <person name="Jorrin-Novo J.V."/>
            <person name="Van De Peer Y."/>
            <person name="Deforce D."/>
            <person name="Van Nieuwerburgh F."/>
            <person name="Esteves A.C."/>
            <person name="Alves A."/>
        </authorList>
    </citation>
    <scope>NUCLEOTIDE SEQUENCE</scope>
    <source>
        <strain evidence="2">CBS 339.90</strain>
    </source>
</reference>
<keyword evidence="3" id="KW-1185">Reference proteome</keyword>
<evidence type="ECO:0000313" key="3">
    <source>
        <dbReference type="Proteomes" id="UP001175001"/>
    </source>
</evidence>
<proteinExistence type="predicted"/>
<feature type="compositionally biased region" description="Basic and acidic residues" evidence="1">
    <location>
        <begin position="8"/>
        <end position="22"/>
    </location>
</feature>
<feature type="region of interest" description="Disordered" evidence="1">
    <location>
        <begin position="1"/>
        <end position="31"/>
    </location>
</feature>
<dbReference type="Proteomes" id="UP001175001">
    <property type="component" value="Unassembled WGS sequence"/>
</dbReference>
<name>A0AA40D389_9PEZI</name>
<gene>
    <name evidence="2" type="ORF">DIS24_g3541</name>
</gene>
<sequence>MCQPGKSKAKEFDKAEVKKEQRPNPAAIEDQEMIQRYEEMAEGIVVTYYMQDEKWRKMQKTERYKDIGYDEWETLAYGCLICGFREGEEKKFWAHVKREHLKSGSAA</sequence>
<protein>
    <submittedName>
        <fullName evidence="2">Uncharacterized protein</fullName>
    </submittedName>
</protein>
<dbReference type="EMBL" id="JAUJDW010000011">
    <property type="protein sequence ID" value="KAK0660217.1"/>
    <property type="molecule type" value="Genomic_DNA"/>
</dbReference>